<evidence type="ECO:0000313" key="4">
    <source>
        <dbReference type="Proteomes" id="UP001596328"/>
    </source>
</evidence>
<dbReference type="SUPFAM" id="SSF53335">
    <property type="entry name" value="S-adenosyl-L-methionine-dependent methyltransferases"/>
    <property type="match status" value="1"/>
</dbReference>
<evidence type="ECO:0000259" key="2">
    <source>
        <dbReference type="Pfam" id="PF13649"/>
    </source>
</evidence>
<dbReference type="EMBL" id="JBHSWU010001029">
    <property type="protein sequence ID" value="MFC6726314.1"/>
    <property type="molecule type" value="Genomic_DNA"/>
</dbReference>
<dbReference type="CDD" id="cd02440">
    <property type="entry name" value="AdoMet_MTases"/>
    <property type="match status" value="1"/>
</dbReference>
<evidence type="ECO:0000313" key="3">
    <source>
        <dbReference type="EMBL" id="MFC6726314.1"/>
    </source>
</evidence>
<dbReference type="Gene3D" id="3.40.50.150">
    <property type="entry name" value="Vaccinia Virus protein VP39"/>
    <property type="match status" value="1"/>
</dbReference>
<keyword evidence="4" id="KW-1185">Reference proteome</keyword>
<dbReference type="InterPro" id="IPR041698">
    <property type="entry name" value="Methyltransf_25"/>
</dbReference>
<sequence>MTSDRVHERWAERSGEFSPEYYAYYGPDERSELVRGALDRWVDPDDPVLELGCSSGRHLAHLREGGYGDLHGVDVNPESFAVMRESYPELAEAGTFHAASIESVIEEYDDDAFAAVYSVQTLQHVPPENERTFDELARVARDLLVTVEVEGDRSGDEGIGSGTERDDGTADRGDSRPGSSDPSSTSPSTAESASPGGSEVDSAGSARDVNYVTEGIPLYYRDWRAVFEGRGFEQVASEPVAADTFRAFRPASP</sequence>
<dbReference type="Proteomes" id="UP001596328">
    <property type="component" value="Unassembled WGS sequence"/>
</dbReference>
<keyword evidence="3" id="KW-0808">Transferase</keyword>
<dbReference type="GO" id="GO:0008168">
    <property type="term" value="F:methyltransferase activity"/>
    <property type="evidence" value="ECO:0007669"/>
    <property type="project" value="UniProtKB-KW"/>
</dbReference>
<accession>A0ABD5S3N6</accession>
<proteinExistence type="predicted"/>
<protein>
    <submittedName>
        <fullName evidence="3">Class I SAM-dependent methyltransferase</fullName>
        <ecNumber evidence="3">2.1.-.-</ecNumber>
    </submittedName>
</protein>
<dbReference type="GO" id="GO:0032259">
    <property type="term" value="P:methylation"/>
    <property type="evidence" value="ECO:0007669"/>
    <property type="project" value="UniProtKB-KW"/>
</dbReference>
<keyword evidence="3" id="KW-0489">Methyltransferase</keyword>
<feature type="domain" description="Methyltransferase" evidence="2">
    <location>
        <begin position="48"/>
        <end position="141"/>
    </location>
</feature>
<evidence type="ECO:0000256" key="1">
    <source>
        <dbReference type="SAM" id="MobiDB-lite"/>
    </source>
</evidence>
<dbReference type="InterPro" id="IPR029063">
    <property type="entry name" value="SAM-dependent_MTases_sf"/>
</dbReference>
<feature type="region of interest" description="Disordered" evidence="1">
    <location>
        <begin position="149"/>
        <end position="208"/>
    </location>
</feature>
<feature type="compositionally biased region" description="Low complexity" evidence="1">
    <location>
        <begin position="176"/>
        <end position="199"/>
    </location>
</feature>
<dbReference type="Pfam" id="PF13649">
    <property type="entry name" value="Methyltransf_25"/>
    <property type="match status" value="1"/>
</dbReference>
<dbReference type="AlphaFoldDB" id="A0ABD5S3N6"/>
<organism evidence="3 4">
    <name type="scientific">Halobium palmae</name>
    <dbReference type="NCBI Taxonomy" id="1776492"/>
    <lineage>
        <taxon>Archaea</taxon>
        <taxon>Methanobacteriati</taxon>
        <taxon>Methanobacteriota</taxon>
        <taxon>Stenosarchaea group</taxon>
        <taxon>Halobacteria</taxon>
        <taxon>Halobacteriales</taxon>
        <taxon>Haloferacaceae</taxon>
        <taxon>Halobium</taxon>
    </lineage>
</organism>
<feature type="compositionally biased region" description="Basic and acidic residues" evidence="1">
    <location>
        <begin position="163"/>
        <end position="175"/>
    </location>
</feature>
<gene>
    <name evidence="3" type="ORF">ACFQE1_18490</name>
</gene>
<comment type="caution">
    <text evidence="3">The sequence shown here is derived from an EMBL/GenBank/DDBJ whole genome shotgun (WGS) entry which is preliminary data.</text>
</comment>
<name>A0ABD5S3N6_9EURY</name>
<dbReference type="EC" id="2.1.-.-" evidence="3"/>
<reference evidence="3 4" key="1">
    <citation type="journal article" date="2019" name="Int. J. Syst. Evol. Microbiol.">
        <title>The Global Catalogue of Microorganisms (GCM) 10K type strain sequencing project: providing services to taxonomists for standard genome sequencing and annotation.</title>
        <authorList>
            <consortium name="The Broad Institute Genomics Platform"/>
            <consortium name="The Broad Institute Genome Sequencing Center for Infectious Disease"/>
            <person name="Wu L."/>
            <person name="Ma J."/>
        </authorList>
    </citation>
    <scope>NUCLEOTIDE SEQUENCE [LARGE SCALE GENOMIC DNA]</scope>
    <source>
        <strain evidence="3 4">NBRC 111368</strain>
    </source>
</reference>